<keyword evidence="1" id="KW-0812">Transmembrane</keyword>
<sequence>MTKPARVPRKSDNTWTDADRLRWAVYWLLIAVCLGNAVGRIFAVTAEHNRHPFLSANDRSRWATVRSLVDHQTFAIDEVIKDRYWDSIDKVYHIGPDGKYHYYSSKPPLMACVLAGEYWLIKNTIGMEISEHPYYVGRAILIATNGLFLLGLLWATIWIVERYAKSDFARLGIVATVAFGTFLTTYAVTINNHSLAAMSVAIAMFCGLRVWCDDRGDARYLLGAGFFAACAAVNDLPAFSFFGLLGLAMLIKRPVGTLLYGVPAAAVILGASLVTNYIAHQSWRPPYAHRADGEVLGTLETKMHGALDKNEVPAELKEVLARHEIQLSDQAEIITRETGNRWVVLDTGIDRRYAVQRTDSNIEVRDWDNWYDYDTSYWKPGVKKGVDKGEKSIGLYAFHVTLGHHGILSLTPVWFLSLIGLGLWLSEKGSLRQVAVFIIVLTLVCVLFYIFRPLKDRNYGGMTSGFRWAFWLIPLWLTAMIPVLDRWKNARWGQLLFAVLLLFSAISASYSALNPWIHPWMYTYLGYLGWME</sequence>
<feature type="transmembrane region" description="Helical" evidence="1">
    <location>
        <begin position="257"/>
        <end position="279"/>
    </location>
</feature>
<protein>
    <recommendedName>
        <fullName evidence="4">Glycosyltransferase RgtA/B/C/D-like domain-containing protein</fullName>
    </recommendedName>
</protein>
<keyword evidence="1" id="KW-1133">Transmembrane helix</keyword>
<feature type="transmembrane region" description="Helical" evidence="1">
    <location>
        <begin position="195"/>
        <end position="212"/>
    </location>
</feature>
<feature type="transmembrane region" description="Helical" evidence="1">
    <location>
        <begin position="224"/>
        <end position="251"/>
    </location>
</feature>
<reference evidence="2 3" key="1">
    <citation type="submission" date="2018-02" db="EMBL/GenBank/DDBJ databases">
        <title>Comparative genomes isolates from brazilian mangrove.</title>
        <authorList>
            <person name="Araujo J.E."/>
            <person name="Taketani R.G."/>
            <person name="Silva M.C.P."/>
            <person name="Loureco M.V."/>
            <person name="Andreote F.D."/>
        </authorList>
    </citation>
    <scope>NUCLEOTIDE SEQUENCE [LARGE SCALE GENOMIC DNA]</scope>
    <source>
        <strain evidence="2 3">HEX-2 MGV</strain>
    </source>
</reference>
<name>A0A2S8EYY8_9BACT</name>
<feature type="transmembrane region" description="Helical" evidence="1">
    <location>
        <begin position="495"/>
        <end position="513"/>
    </location>
</feature>
<dbReference type="RefSeq" id="WP_105359803.1">
    <property type="nucleotide sequence ID" value="NZ_PUIA01000094.1"/>
</dbReference>
<feature type="transmembrane region" description="Helical" evidence="1">
    <location>
        <begin position="407"/>
        <end position="425"/>
    </location>
</feature>
<feature type="transmembrane region" description="Helical" evidence="1">
    <location>
        <begin position="431"/>
        <end position="452"/>
    </location>
</feature>
<dbReference type="Proteomes" id="UP000240009">
    <property type="component" value="Unassembled WGS sequence"/>
</dbReference>
<gene>
    <name evidence="2" type="ORF">C5Y96_26865</name>
</gene>
<feature type="transmembrane region" description="Helical" evidence="1">
    <location>
        <begin position="464"/>
        <end position="483"/>
    </location>
</feature>
<evidence type="ECO:0000313" key="3">
    <source>
        <dbReference type="Proteomes" id="UP000240009"/>
    </source>
</evidence>
<organism evidence="2 3">
    <name type="scientific">Blastopirellula marina</name>
    <dbReference type="NCBI Taxonomy" id="124"/>
    <lineage>
        <taxon>Bacteria</taxon>
        <taxon>Pseudomonadati</taxon>
        <taxon>Planctomycetota</taxon>
        <taxon>Planctomycetia</taxon>
        <taxon>Pirellulales</taxon>
        <taxon>Pirellulaceae</taxon>
        <taxon>Blastopirellula</taxon>
    </lineage>
</organism>
<accession>A0A2S8EYY8</accession>
<dbReference type="EMBL" id="PUIA01000094">
    <property type="protein sequence ID" value="PQO25123.1"/>
    <property type="molecule type" value="Genomic_DNA"/>
</dbReference>
<keyword evidence="1" id="KW-0472">Membrane</keyword>
<feature type="transmembrane region" description="Helical" evidence="1">
    <location>
        <begin position="171"/>
        <end position="189"/>
    </location>
</feature>
<comment type="caution">
    <text evidence="2">The sequence shown here is derived from an EMBL/GenBank/DDBJ whole genome shotgun (WGS) entry which is preliminary data.</text>
</comment>
<dbReference type="OrthoDB" id="251120at2"/>
<feature type="transmembrane region" description="Helical" evidence="1">
    <location>
        <begin position="21"/>
        <end position="43"/>
    </location>
</feature>
<feature type="transmembrane region" description="Helical" evidence="1">
    <location>
        <begin position="135"/>
        <end position="159"/>
    </location>
</feature>
<evidence type="ECO:0000313" key="2">
    <source>
        <dbReference type="EMBL" id="PQO25123.1"/>
    </source>
</evidence>
<evidence type="ECO:0000256" key="1">
    <source>
        <dbReference type="SAM" id="Phobius"/>
    </source>
</evidence>
<evidence type="ECO:0008006" key="4">
    <source>
        <dbReference type="Google" id="ProtNLM"/>
    </source>
</evidence>
<proteinExistence type="predicted"/>
<dbReference type="AlphaFoldDB" id="A0A2S8EYY8"/>